<organism evidence="4 5">
    <name type="scientific">Paenibacillus zeisoli</name>
    <dbReference type="NCBI Taxonomy" id="2496267"/>
    <lineage>
        <taxon>Bacteria</taxon>
        <taxon>Bacillati</taxon>
        <taxon>Bacillota</taxon>
        <taxon>Bacilli</taxon>
        <taxon>Bacillales</taxon>
        <taxon>Paenibacillaceae</taxon>
        <taxon>Paenibacillus</taxon>
    </lineage>
</organism>
<keyword evidence="2" id="KW-0479">Metal-binding</keyword>
<evidence type="ECO:0000256" key="1">
    <source>
        <dbReference type="ARBA" id="ARBA00008950"/>
    </source>
</evidence>
<evidence type="ECO:0000313" key="5">
    <source>
        <dbReference type="Proteomes" id="UP000272464"/>
    </source>
</evidence>
<name>A0A3S1D4Z4_9BACL</name>
<dbReference type="AlphaFoldDB" id="A0A3S1D4Z4"/>
<dbReference type="SUPFAM" id="SSF56300">
    <property type="entry name" value="Metallo-dependent phosphatases"/>
    <property type="match status" value="1"/>
</dbReference>
<dbReference type="GO" id="GO:0046872">
    <property type="term" value="F:metal ion binding"/>
    <property type="evidence" value="ECO:0007669"/>
    <property type="project" value="UniProtKB-KW"/>
</dbReference>
<keyword evidence="5" id="KW-1185">Reference proteome</keyword>
<dbReference type="EC" id="3.1.4.-" evidence="2"/>
<evidence type="ECO:0000256" key="2">
    <source>
        <dbReference type="RuleBase" id="RU362039"/>
    </source>
</evidence>
<comment type="similarity">
    <text evidence="1 2">Belongs to the metallophosphoesterase superfamily. YfcE family.</text>
</comment>
<dbReference type="NCBIfam" id="TIGR00040">
    <property type="entry name" value="yfcE"/>
    <property type="match status" value="1"/>
</dbReference>
<dbReference type="EMBL" id="RZNX01000005">
    <property type="protein sequence ID" value="RUT29903.1"/>
    <property type="molecule type" value="Genomic_DNA"/>
</dbReference>
<dbReference type="Pfam" id="PF12850">
    <property type="entry name" value="Metallophos_2"/>
    <property type="match status" value="1"/>
</dbReference>
<reference evidence="4 5" key="1">
    <citation type="submission" date="2018-12" db="EMBL/GenBank/DDBJ databases">
        <authorList>
            <person name="Sun L."/>
            <person name="Chen Z."/>
        </authorList>
    </citation>
    <scope>NUCLEOTIDE SEQUENCE [LARGE SCALE GENOMIC DNA]</scope>
    <source>
        <strain evidence="4 5">3-5-3</strain>
    </source>
</reference>
<dbReference type="InterPro" id="IPR000979">
    <property type="entry name" value="Phosphodiesterase_MJ0936/Vps29"/>
</dbReference>
<evidence type="ECO:0000313" key="4">
    <source>
        <dbReference type="EMBL" id="RUT29903.1"/>
    </source>
</evidence>
<proteinExistence type="inferred from homology"/>
<evidence type="ECO:0000259" key="3">
    <source>
        <dbReference type="Pfam" id="PF12850"/>
    </source>
</evidence>
<dbReference type="RefSeq" id="WP_127199847.1">
    <property type="nucleotide sequence ID" value="NZ_RZNX01000005.1"/>
</dbReference>
<feature type="domain" description="Calcineurin-like phosphoesterase" evidence="3">
    <location>
        <begin position="1"/>
        <end position="154"/>
    </location>
</feature>
<protein>
    <recommendedName>
        <fullName evidence="2">Phosphoesterase</fullName>
        <ecNumber evidence="2">3.1.4.-</ecNumber>
    </recommendedName>
</protein>
<comment type="cofactor">
    <cofactor evidence="2">
        <name>a divalent metal cation</name>
        <dbReference type="ChEBI" id="CHEBI:60240"/>
    </cofactor>
</comment>
<dbReference type="OrthoDB" id="9800565at2"/>
<dbReference type="Gene3D" id="3.60.21.10">
    <property type="match status" value="1"/>
</dbReference>
<dbReference type="InterPro" id="IPR024654">
    <property type="entry name" value="Calcineurin-like_PHP_lpxH"/>
</dbReference>
<dbReference type="Proteomes" id="UP000272464">
    <property type="component" value="Unassembled WGS sequence"/>
</dbReference>
<dbReference type="GO" id="GO:0016787">
    <property type="term" value="F:hydrolase activity"/>
    <property type="evidence" value="ECO:0007669"/>
    <property type="project" value="UniProtKB-UniRule"/>
</dbReference>
<sequence>MIIGVISDTHMPRSAKQLPSAVIEAFGGVDLILHLGDWVTMDVYEQLAALAPVEGIAGNNDPDEIIDRFGHRKILTLEPYRVGLVHGHTPFVGRTTEEKAQLSFREDTVDAILFGHSHQPLLKQVNGVLLFNPGSATDKRRESRYSIGLLELKESGIEARHIFYDSKE</sequence>
<comment type="caution">
    <text evidence="4">The sequence shown here is derived from an EMBL/GenBank/DDBJ whole genome shotgun (WGS) entry which is preliminary data.</text>
</comment>
<accession>A0A3S1D4Z4</accession>
<dbReference type="PANTHER" id="PTHR11124">
    <property type="entry name" value="VACUOLAR SORTING PROTEIN VPS29"/>
    <property type="match status" value="1"/>
</dbReference>
<dbReference type="InterPro" id="IPR029052">
    <property type="entry name" value="Metallo-depent_PP-like"/>
</dbReference>
<gene>
    <name evidence="4" type="ORF">EJP77_13910</name>
</gene>